<dbReference type="Proteomes" id="UP000287239">
    <property type="component" value="Unassembled WGS sequence"/>
</dbReference>
<reference evidence="1 2" key="1">
    <citation type="submission" date="2017-05" db="EMBL/GenBank/DDBJ databases">
        <title>Vagococcus spp. assemblies.</title>
        <authorList>
            <person name="Gulvik C.A."/>
        </authorList>
    </citation>
    <scope>NUCLEOTIDE SEQUENCE [LARGE SCALE GENOMIC DNA]</scope>
    <source>
        <strain evidence="1 2">NCFB 2777</strain>
    </source>
</reference>
<protein>
    <submittedName>
        <fullName evidence="1">Uncharacterized protein</fullName>
    </submittedName>
</protein>
<dbReference type="AlphaFoldDB" id="A0A429ZIM0"/>
<dbReference type="GeneID" id="98568987"/>
<proteinExistence type="predicted"/>
<accession>A0A429ZIM0</accession>
<gene>
    <name evidence="1" type="ORF">CBF35_11430</name>
</gene>
<dbReference type="RefSeq" id="WP_126781274.1">
    <property type="nucleotide sequence ID" value="NZ_NGJU01000018.1"/>
</dbReference>
<comment type="caution">
    <text evidence="1">The sequence shown here is derived from an EMBL/GenBank/DDBJ whole genome shotgun (WGS) entry which is preliminary data.</text>
</comment>
<dbReference type="EMBL" id="NGJU01000018">
    <property type="protein sequence ID" value="RST93529.1"/>
    <property type="molecule type" value="Genomic_DNA"/>
</dbReference>
<organism evidence="1 2">
    <name type="scientific">Vagococcus salmoninarum</name>
    <dbReference type="NCBI Taxonomy" id="2739"/>
    <lineage>
        <taxon>Bacteria</taxon>
        <taxon>Bacillati</taxon>
        <taxon>Bacillota</taxon>
        <taxon>Bacilli</taxon>
        <taxon>Lactobacillales</taxon>
        <taxon>Enterococcaceae</taxon>
        <taxon>Vagococcus</taxon>
    </lineage>
</organism>
<keyword evidence="2" id="KW-1185">Reference proteome</keyword>
<evidence type="ECO:0000313" key="2">
    <source>
        <dbReference type="Proteomes" id="UP000287239"/>
    </source>
</evidence>
<name>A0A429ZIM0_9ENTE</name>
<evidence type="ECO:0000313" key="1">
    <source>
        <dbReference type="EMBL" id="RST93529.1"/>
    </source>
</evidence>
<sequence length="109" mass="12362">MIKIAEIQFNAEMILSGGKFVLVEMFPHYEEATTEAERIRTGTEVIVALTSHRLEKITVIVNDNIACGPLNELELAQVYFEEFKGNFTYNEELEDYLFAATASKLVIVQ</sequence>